<dbReference type="SUPFAM" id="SSF54593">
    <property type="entry name" value="Glyoxalase/Bleomycin resistance protein/Dihydroxybiphenyl dioxygenase"/>
    <property type="match status" value="1"/>
</dbReference>
<dbReference type="InterPro" id="IPR051785">
    <property type="entry name" value="MMCE/EMCE_epimerase"/>
</dbReference>
<dbReference type="InterPro" id="IPR037523">
    <property type="entry name" value="VOC_core"/>
</dbReference>
<dbReference type="PANTHER" id="PTHR43048:SF6">
    <property type="entry name" value="BLR8189 PROTEIN"/>
    <property type="match status" value="1"/>
</dbReference>
<dbReference type="PROSITE" id="PS51819">
    <property type="entry name" value="VOC"/>
    <property type="match status" value="1"/>
</dbReference>
<protein>
    <submittedName>
        <fullName evidence="3">VOC family protein</fullName>
    </submittedName>
</protein>
<evidence type="ECO:0000259" key="2">
    <source>
        <dbReference type="PROSITE" id="PS51819"/>
    </source>
</evidence>
<dbReference type="InterPro" id="IPR029068">
    <property type="entry name" value="Glyas_Bleomycin-R_OHBP_Dase"/>
</dbReference>
<sequence length="183" mass="20079">MTNVLANWEVRVKIYGMQHVGFTVPNLEEAVRFFEVIFGAVTCLETGKVEADDAFMLRRLGVPSGRRIENIKVLRVGNGTNLEIFQYSGETGEEEPLKRNSQTGGFHLAFEVDDCERAAERLRAAGVDLLEGPTLVESGAMAGLTWLYLKAPWGQFLEIVSMPGPLGYESAGGPRQWSPVSGS</sequence>
<dbReference type="PANTHER" id="PTHR43048">
    <property type="entry name" value="METHYLMALONYL-COA EPIMERASE"/>
    <property type="match status" value="1"/>
</dbReference>
<name>A0ABY8HSN9_ENSAD</name>
<dbReference type="Proteomes" id="UP001214094">
    <property type="component" value="Plasmid unnamedB"/>
</dbReference>
<keyword evidence="3" id="KW-0614">Plasmid</keyword>
<dbReference type="EMBL" id="CP121310">
    <property type="protein sequence ID" value="WFP95143.1"/>
    <property type="molecule type" value="Genomic_DNA"/>
</dbReference>
<dbReference type="Gene3D" id="3.10.180.10">
    <property type="entry name" value="2,3-Dihydroxybiphenyl 1,2-Dioxygenase, domain 1"/>
    <property type="match status" value="1"/>
</dbReference>
<geneLocation type="plasmid" evidence="3 4">
    <name>unnamedB</name>
</geneLocation>
<evidence type="ECO:0000313" key="4">
    <source>
        <dbReference type="Proteomes" id="UP001214094"/>
    </source>
</evidence>
<keyword evidence="4" id="KW-1185">Reference proteome</keyword>
<accession>A0ABY8HSN9</accession>
<keyword evidence="1" id="KW-0479">Metal-binding</keyword>
<organism evidence="3 4">
    <name type="scientific">Ensifer adhaerens</name>
    <name type="common">Sinorhizobium morelense</name>
    <dbReference type="NCBI Taxonomy" id="106592"/>
    <lineage>
        <taxon>Bacteria</taxon>
        <taxon>Pseudomonadati</taxon>
        <taxon>Pseudomonadota</taxon>
        <taxon>Alphaproteobacteria</taxon>
        <taxon>Hyphomicrobiales</taxon>
        <taxon>Rhizobiaceae</taxon>
        <taxon>Sinorhizobium/Ensifer group</taxon>
        <taxon>Ensifer</taxon>
    </lineage>
</organism>
<feature type="domain" description="VOC" evidence="2">
    <location>
        <begin position="16"/>
        <end position="162"/>
    </location>
</feature>
<reference evidence="3 4" key="1">
    <citation type="submission" date="2023-03" db="EMBL/GenBank/DDBJ databases">
        <title>Comparative genome and transcriptome analysis combination mining strategies for increasing vitamin B12 production of Ensifer adhaerens strain.</title>
        <authorList>
            <person name="Yongheng L."/>
        </authorList>
    </citation>
    <scope>NUCLEOTIDE SEQUENCE [LARGE SCALE GENOMIC DNA]</scope>
    <source>
        <strain evidence="3 4">Casida A-T305</strain>
        <plasmid evidence="3 4">unnamedB</plasmid>
    </source>
</reference>
<evidence type="ECO:0000313" key="3">
    <source>
        <dbReference type="EMBL" id="WFP95143.1"/>
    </source>
</evidence>
<evidence type="ECO:0000256" key="1">
    <source>
        <dbReference type="ARBA" id="ARBA00022723"/>
    </source>
</evidence>
<dbReference type="RefSeq" id="WP_234798868.1">
    <property type="nucleotide sequence ID" value="NZ_CP015882.1"/>
</dbReference>
<dbReference type="Pfam" id="PF13669">
    <property type="entry name" value="Glyoxalase_4"/>
    <property type="match status" value="1"/>
</dbReference>
<proteinExistence type="predicted"/>
<gene>
    <name evidence="3" type="ORF">P4B07_29245</name>
</gene>
<dbReference type="GeneID" id="29522950"/>